<keyword evidence="3" id="KW-1185">Reference proteome</keyword>
<feature type="domain" description="Peptidase S1" evidence="1">
    <location>
        <begin position="31"/>
        <end position="74"/>
    </location>
</feature>
<proteinExistence type="predicted"/>
<dbReference type="InterPro" id="IPR043504">
    <property type="entry name" value="Peptidase_S1_PA_chymotrypsin"/>
</dbReference>
<dbReference type="InterPro" id="IPR001254">
    <property type="entry name" value="Trypsin_dom"/>
</dbReference>
<accession>A0A226MKA0</accession>
<dbReference type="Proteomes" id="UP000198323">
    <property type="component" value="Unassembled WGS sequence"/>
</dbReference>
<evidence type="ECO:0000313" key="2">
    <source>
        <dbReference type="EMBL" id="OXB55711.1"/>
    </source>
</evidence>
<reference evidence="2 3" key="1">
    <citation type="submission" date="2016-07" db="EMBL/GenBank/DDBJ databases">
        <title>Disparate Historic Effective Population Sizes Predicted by Modern Levels of Genome Diversity for the Scaled Quail (Callipepla squamata) and the Northern Bobwhite (Colinus virginianus): Inferences from First and Second Generation Draft Genome Assemblies for Sympatric New World Quail.</title>
        <authorList>
            <person name="Oldeschulte D.L."/>
            <person name="Halley Y.A."/>
            <person name="Bhattarai E.K."/>
            <person name="Brashear W.A."/>
            <person name="Hill J."/>
            <person name="Metz R.P."/>
            <person name="Johnson C.D."/>
            <person name="Rollins D."/>
            <person name="Peterson M.J."/>
            <person name="Bickhart D.M."/>
            <person name="Decker J.E."/>
            <person name="Seabury C.M."/>
        </authorList>
    </citation>
    <scope>NUCLEOTIDE SEQUENCE [LARGE SCALE GENOMIC DNA]</scope>
    <source>
        <strain evidence="2 3">Texas</strain>
        <tissue evidence="2">Leg muscle</tissue>
    </source>
</reference>
<dbReference type="AlphaFoldDB" id="A0A226MKA0"/>
<sequence length="87" mass="10046">SSNSHDQPPVSSPYNCNCCYPTPEMLKKTDIIVLGAHLSSKAEKEQQRFKIKHLFSYPQLDRDSKENDIMLLKVLLITTVLLQKKYH</sequence>
<dbReference type="GO" id="GO:0006508">
    <property type="term" value="P:proteolysis"/>
    <property type="evidence" value="ECO:0007669"/>
    <property type="project" value="InterPro"/>
</dbReference>
<dbReference type="Pfam" id="PF00089">
    <property type="entry name" value="Trypsin"/>
    <property type="match status" value="1"/>
</dbReference>
<gene>
    <name evidence="2" type="ORF">ASZ78_000748</name>
</gene>
<dbReference type="InterPro" id="IPR009003">
    <property type="entry name" value="Peptidase_S1_PA"/>
</dbReference>
<dbReference type="Gene3D" id="2.40.10.10">
    <property type="entry name" value="Trypsin-like serine proteases"/>
    <property type="match status" value="1"/>
</dbReference>
<dbReference type="SUPFAM" id="SSF50494">
    <property type="entry name" value="Trypsin-like serine proteases"/>
    <property type="match status" value="1"/>
</dbReference>
<evidence type="ECO:0000313" key="3">
    <source>
        <dbReference type="Proteomes" id="UP000198323"/>
    </source>
</evidence>
<comment type="caution">
    <text evidence="2">The sequence shown here is derived from an EMBL/GenBank/DDBJ whole genome shotgun (WGS) entry which is preliminary data.</text>
</comment>
<name>A0A226MKA0_CALSU</name>
<dbReference type="EMBL" id="MCFN01000710">
    <property type="protein sequence ID" value="OXB55711.1"/>
    <property type="molecule type" value="Genomic_DNA"/>
</dbReference>
<organism evidence="2 3">
    <name type="scientific">Callipepla squamata</name>
    <name type="common">Scaled quail</name>
    <dbReference type="NCBI Taxonomy" id="9009"/>
    <lineage>
        <taxon>Eukaryota</taxon>
        <taxon>Metazoa</taxon>
        <taxon>Chordata</taxon>
        <taxon>Craniata</taxon>
        <taxon>Vertebrata</taxon>
        <taxon>Euteleostomi</taxon>
        <taxon>Archelosauria</taxon>
        <taxon>Archosauria</taxon>
        <taxon>Dinosauria</taxon>
        <taxon>Saurischia</taxon>
        <taxon>Theropoda</taxon>
        <taxon>Coelurosauria</taxon>
        <taxon>Aves</taxon>
        <taxon>Neognathae</taxon>
        <taxon>Galloanserae</taxon>
        <taxon>Galliformes</taxon>
        <taxon>Odontophoridae</taxon>
        <taxon>Callipepla</taxon>
    </lineage>
</organism>
<evidence type="ECO:0000259" key="1">
    <source>
        <dbReference type="Pfam" id="PF00089"/>
    </source>
</evidence>
<protein>
    <recommendedName>
        <fullName evidence="1">Peptidase S1 domain-containing protein</fullName>
    </recommendedName>
</protein>
<feature type="non-terminal residue" evidence="2">
    <location>
        <position position="1"/>
    </location>
</feature>
<dbReference type="GO" id="GO:0004252">
    <property type="term" value="F:serine-type endopeptidase activity"/>
    <property type="evidence" value="ECO:0007669"/>
    <property type="project" value="InterPro"/>
</dbReference>
<dbReference type="OrthoDB" id="6755574at2759"/>